<dbReference type="InterPro" id="IPR018060">
    <property type="entry name" value="HTH_AraC"/>
</dbReference>
<feature type="transmembrane region" description="Helical" evidence="4">
    <location>
        <begin position="20"/>
        <end position="39"/>
    </location>
</feature>
<feature type="transmembrane region" description="Helical" evidence="4">
    <location>
        <begin position="134"/>
        <end position="158"/>
    </location>
</feature>
<dbReference type="GO" id="GO:0043565">
    <property type="term" value="F:sequence-specific DNA binding"/>
    <property type="evidence" value="ECO:0007669"/>
    <property type="project" value="InterPro"/>
</dbReference>
<dbReference type="PANTHER" id="PTHR43280">
    <property type="entry name" value="ARAC-FAMILY TRANSCRIPTIONAL REGULATOR"/>
    <property type="match status" value="1"/>
</dbReference>
<feature type="transmembrane region" description="Helical" evidence="4">
    <location>
        <begin position="51"/>
        <end position="71"/>
    </location>
</feature>
<keyword evidence="7" id="KW-1185">Reference proteome</keyword>
<protein>
    <submittedName>
        <fullName evidence="6">DNA binding protein</fullName>
    </submittedName>
</protein>
<dbReference type="EMBL" id="AAPI01000001">
    <property type="protein sequence ID" value="EAS48110.1"/>
    <property type="molecule type" value="Genomic_DNA"/>
</dbReference>
<evidence type="ECO:0000259" key="5">
    <source>
        <dbReference type="PROSITE" id="PS01124"/>
    </source>
</evidence>
<dbReference type="InterPro" id="IPR009057">
    <property type="entry name" value="Homeodomain-like_sf"/>
</dbReference>
<organism evidence="6 7">
    <name type="scientific">gamma proteobacterium HTCC2207</name>
    <dbReference type="NCBI Taxonomy" id="314287"/>
    <lineage>
        <taxon>Bacteria</taxon>
        <taxon>Pseudomonadati</taxon>
        <taxon>Pseudomonadota</taxon>
        <taxon>Gammaproteobacteria</taxon>
        <taxon>Cellvibrionales</taxon>
        <taxon>Porticoccaceae</taxon>
        <taxon>SAR92 clade</taxon>
    </lineage>
</organism>
<keyword evidence="3" id="KW-0804">Transcription</keyword>
<evidence type="ECO:0000256" key="2">
    <source>
        <dbReference type="ARBA" id="ARBA00023125"/>
    </source>
</evidence>
<keyword evidence="2" id="KW-0238">DNA-binding</keyword>
<dbReference type="Gene3D" id="1.10.10.60">
    <property type="entry name" value="Homeodomain-like"/>
    <property type="match status" value="2"/>
</dbReference>
<keyword evidence="4" id="KW-1133">Transmembrane helix</keyword>
<keyword evidence="4" id="KW-0812">Transmembrane</keyword>
<dbReference type="GO" id="GO:0003700">
    <property type="term" value="F:DNA-binding transcription factor activity"/>
    <property type="evidence" value="ECO:0007669"/>
    <property type="project" value="InterPro"/>
</dbReference>
<feature type="transmembrane region" description="Helical" evidence="4">
    <location>
        <begin position="91"/>
        <end position="113"/>
    </location>
</feature>
<feature type="transmembrane region" description="Helical" evidence="4">
    <location>
        <begin position="178"/>
        <end position="197"/>
    </location>
</feature>
<dbReference type="PRINTS" id="PR00032">
    <property type="entry name" value="HTHARAC"/>
</dbReference>
<proteinExistence type="predicted"/>
<sequence>MWGADFKVIAREKLPSLHFFPAIAYYLDGALLFLCFKSLVFRDFKLAKVDLLHLSPLVAYAVFIGTAFYARPTEVRLDMIASETFVYSANYVYMEFFSKLIRVCYVIACFVLISRYSSLLRNTNSNMEKIHVSWLRALVIGFLVVMLSEAVLLAVKIANNVTGLVLAPNQFATIGLTGYYLTFILVNLLVFTAVRYFGVFEQVNETTAPKKPAEETFMQPEMAARVDRAISETKIYMEPDITLDRLAEALNIMPRDLSMLINRHFGINYYEFINRYRIEEAKRMLAESKGASITDIYLAVGFNSKSVFYTFFKKLEGMTPTAYRVSQKAAL</sequence>
<keyword evidence="4" id="KW-0472">Membrane</keyword>
<dbReference type="AlphaFoldDB" id="Q1YUE8"/>
<dbReference type="SUPFAM" id="SSF46689">
    <property type="entry name" value="Homeodomain-like"/>
    <property type="match status" value="1"/>
</dbReference>
<dbReference type="Pfam" id="PF12833">
    <property type="entry name" value="HTH_18"/>
    <property type="match status" value="1"/>
</dbReference>
<evidence type="ECO:0000256" key="4">
    <source>
        <dbReference type="SAM" id="Phobius"/>
    </source>
</evidence>
<dbReference type="PANTHER" id="PTHR43280:SF29">
    <property type="entry name" value="ARAC-FAMILY TRANSCRIPTIONAL REGULATOR"/>
    <property type="match status" value="1"/>
</dbReference>
<evidence type="ECO:0000313" key="6">
    <source>
        <dbReference type="EMBL" id="EAS48110.1"/>
    </source>
</evidence>
<dbReference type="HOGENOM" id="CLU_041408_2_0_6"/>
<feature type="domain" description="HTH araC/xylS-type" evidence="5">
    <location>
        <begin position="227"/>
        <end position="326"/>
    </location>
</feature>
<comment type="caution">
    <text evidence="6">The sequence shown here is derived from an EMBL/GenBank/DDBJ whole genome shotgun (WGS) entry which is preliminary data.</text>
</comment>
<evidence type="ECO:0000256" key="3">
    <source>
        <dbReference type="ARBA" id="ARBA00023163"/>
    </source>
</evidence>
<dbReference type="PROSITE" id="PS01124">
    <property type="entry name" value="HTH_ARAC_FAMILY_2"/>
    <property type="match status" value="1"/>
</dbReference>
<evidence type="ECO:0000256" key="1">
    <source>
        <dbReference type="ARBA" id="ARBA00023015"/>
    </source>
</evidence>
<evidence type="ECO:0000313" key="7">
    <source>
        <dbReference type="Proteomes" id="UP000005555"/>
    </source>
</evidence>
<accession>Q1YUE8</accession>
<gene>
    <name evidence="6" type="ORF">GB2207_09876</name>
</gene>
<dbReference type="STRING" id="314287.GB2207_09876"/>
<dbReference type="InterPro" id="IPR020449">
    <property type="entry name" value="Tscrpt_reg_AraC-type_HTH"/>
</dbReference>
<dbReference type="eggNOG" id="COG2207">
    <property type="taxonomic scope" value="Bacteria"/>
</dbReference>
<name>Q1YUE8_9GAMM</name>
<reference evidence="6 7" key="1">
    <citation type="submission" date="2006-03" db="EMBL/GenBank/DDBJ databases">
        <authorList>
            <person name="Giovannoni S.J."/>
            <person name="Cho J.-C."/>
            <person name="Ferriera S."/>
            <person name="Johnson J."/>
            <person name="Kravitz S."/>
            <person name="Halpern A."/>
            <person name="Remington K."/>
            <person name="Beeson K."/>
            <person name="Tran B."/>
            <person name="Rogers Y.-H."/>
            <person name="Friedman R."/>
            <person name="Venter J.C."/>
        </authorList>
    </citation>
    <scope>NUCLEOTIDE SEQUENCE [LARGE SCALE GENOMIC DNA]</scope>
    <source>
        <strain evidence="6 7">HTCC2207</strain>
    </source>
</reference>
<dbReference type="SMART" id="SM00342">
    <property type="entry name" value="HTH_ARAC"/>
    <property type="match status" value="1"/>
</dbReference>
<dbReference type="Proteomes" id="UP000005555">
    <property type="component" value="Unassembled WGS sequence"/>
</dbReference>
<keyword evidence="1" id="KW-0805">Transcription regulation</keyword>